<gene>
    <name evidence="1" type="ORF">TCEB3V08_LOCUS11968</name>
</gene>
<proteinExistence type="predicted"/>
<dbReference type="EMBL" id="OC324277">
    <property type="protein sequence ID" value="CAD7414039.1"/>
    <property type="molecule type" value="Genomic_DNA"/>
</dbReference>
<protein>
    <submittedName>
        <fullName evidence="1">Uncharacterized protein</fullName>
    </submittedName>
</protein>
<sequence length="262" mass="29574">MTYFGSSLLLHWRETRKGVASPRCSRRLLVSVRVRTLECVAQPNKTINKLYDAKSNKGVVLGHWAHNPLEQRNQTVTVPEDSVVKGQCPDSGTGEYRIRMVWKPPDRSTRRTRSSEERNNEADVILQSTGSSYYISGLEAAIFPDTADPYSLQNISVTNLKLYETPVSVQRSCDREKREYGNNGEISLSNLEILVMGIKHTTNIATQYCLETIQDEEGVDTVSYSVRDNGWRRGAIRSGLSNRCLHNSPSTQDILHQYPPGR</sequence>
<reference evidence="1" key="1">
    <citation type="submission" date="2020-11" db="EMBL/GenBank/DDBJ databases">
        <authorList>
            <person name="Tran Van P."/>
        </authorList>
    </citation>
    <scope>NUCLEOTIDE SEQUENCE</scope>
</reference>
<evidence type="ECO:0000313" key="1">
    <source>
        <dbReference type="EMBL" id="CAD7414039.1"/>
    </source>
</evidence>
<accession>A0A7R9DFY5</accession>
<organism evidence="1">
    <name type="scientific">Timema cristinae</name>
    <name type="common">Walking stick</name>
    <dbReference type="NCBI Taxonomy" id="61476"/>
    <lineage>
        <taxon>Eukaryota</taxon>
        <taxon>Metazoa</taxon>
        <taxon>Ecdysozoa</taxon>
        <taxon>Arthropoda</taxon>
        <taxon>Hexapoda</taxon>
        <taxon>Insecta</taxon>
        <taxon>Pterygota</taxon>
        <taxon>Neoptera</taxon>
        <taxon>Polyneoptera</taxon>
        <taxon>Phasmatodea</taxon>
        <taxon>Timematodea</taxon>
        <taxon>Timematoidea</taxon>
        <taxon>Timematidae</taxon>
        <taxon>Timema</taxon>
    </lineage>
</organism>
<dbReference type="AlphaFoldDB" id="A0A7R9DFY5"/>
<name>A0A7R9DFY5_TIMCR</name>
<dbReference type="Gene3D" id="2.40.160.110">
    <property type="match status" value="1"/>
</dbReference>